<name>A0A8V0X1C0_CHICK</name>
<evidence type="ECO:0000256" key="1">
    <source>
        <dbReference type="ARBA" id="ARBA00004304"/>
    </source>
</evidence>
<dbReference type="GO" id="GO:0033617">
    <property type="term" value="P:mitochondrial respiratory chain complex IV assembly"/>
    <property type="evidence" value="ECO:0007669"/>
    <property type="project" value="Ensembl"/>
</dbReference>
<keyword evidence="4 12" id="KW-0813">Transport</keyword>
<reference evidence="14" key="2">
    <citation type="submission" date="2025-08" db="UniProtKB">
        <authorList>
            <consortium name="Ensembl"/>
        </authorList>
    </citation>
    <scope>IDENTIFICATION</scope>
    <source>
        <strain evidence="14">broiler</strain>
    </source>
</reference>
<evidence type="ECO:0000256" key="10">
    <source>
        <dbReference type="ARBA" id="ARBA00023128"/>
    </source>
</evidence>
<evidence type="ECO:0000256" key="5">
    <source>
        <dbReference type="ARBA" id="ARBA00022692"/>
    </source>
</evidence>
<keyword evidence="5 12" id="KW-0812">Transmembrane</keyword>
<dbReference type="FunCoup" id="A0A8V0X1C0">
    <property type="interactions" value="433"/>
</dbReference>
<dbReference type="Gene3D" id="3.10.450.320">
    <property type="entry name" value="Mitochondrial import inner membrane translocase subunit Tim21"/>
    <property type="match status" value="1"/>
</dbReference>
<accession>A0A8V0X1C0</accession>
<dbReference type="SMR" id="A0A8V0X1C0"/>
<keyword evidence="6 12" id="KW-0653">Protein transport</keyword>
<proteinExistence type="evidence at protein level"/>
<keyword evidence="15" id="KW-1185">Reference proteome</keyword>
<comment type="function">
    <text evidence="12">Essential component of the TIM23 complex, a complex that mediates the translocation of transit peptide-containing proteins across the mitochondrial inner membrane.</text>
</comment>
<evidence type="ECO:0000256" key="13">
    <source>
        <dbReference type="SAM" id="MobiDB-lite"/>
    </source>
</evidence>
<evidence type="ECO:0000256" key="3">
    <source>
        <dbReference type="ARBA" id="ARBA00020726"/>
    </source>
</evidence>
<protein>
    <recommendedName>
        <fullName evidence="3 12">Mitochondrial import inner membrane translocase subunit Tim21</fullName>
    </recommendedName>
</protein>
<keyword evidence="10 12" id="KW-0496">Mitochondrion</keyword>
<reference evidence="14" key="3">
    <citation type="submission" date="2025-09" db="UniProtKB">
        <authorList>
            <consortium name="Ensembl"/>
        </authorList>
    </citation>
    <scope>IDENTIFICATION</scope>
    <source>
        <strain evidence="14">broiler</strain>
    </source>
</reference>
<organism evidence="14 15">
    <name type="scientific">Gallus gallus</name>
    <name type="common">Chicken</name>
    <dbReference type="NCBI Taxonomy" id="9031"/>
    <lineage>
        <taxon>Eukaryota</taxon>
        <taxon>Metazoa</taxon>
        <taxon>Chordata</taxon>
        <taxon>Craniata</taxon>
        <taxon>Vertebrata</taxon>
        <taxon>Euteleostomi</taxon>
        <taxon>Archelosauria</taxon>
        <taxon>Archosauria</taxon>
        <taxon>Dinosauria</taxon>
        <taxon>Saurischia</taxon>
        <taxon>Theropoda</taxon>
        <taxon>Coelurosauria</taxon>
        <taxon>Aves</taxon>
        <taxon>Neognathae</taxon>
        <taxon>Galloanserae</taxon>
        <taxon>Galliformes</taxon>
        <taxon>Phasianidae</taxon>
        <taxon>Phasianinae</taxon>
        <taxon>Gallus</taxon>
    </lineage>
</organism>
<comment type="subcellular location">
    <subcellularLocation>
        <location evidence="12">Mitochondrion inner membrane</location>
        <topology evidence="12">Single-pass membrane protein</topology>
    </subcellularLocation>
    <subcellularLocation>
        <location evidence="1">Mitochondrion membrane</location>
        <topology evidence="1">Single-pass membrane protein</topology>
    </subcellularLocation>
</comment>
<evidence type="ECO:0007829" key="16">
    <source>
        <dbReference type="PeptideAtlas" id="A0A8V0X1C0"/>
    </source>
</evidence>
<feature type="transmembrane region" description="Helical" evidence="12">
    <location>
        <begin position="191"/>
        <end position="212"/>
    </location>
</feature>
<dbReference type="OrthoDB" id="436405at2759"/>
<keyword evidence="16" id="KW-1267">Proteomics identification</keyword>
<evidence type="ECO:0000256" key="9">
    <source>
        <dbReference type="ARBA" id="ARBA00023010"/>
    </source>
</evidence>
<dbReference type="InterPro" id="IPR013261">
    <property type="entry name" value="Tim21"/>
</dbReference>
<dbReference type="Ensembl" id="ENSGALT00010002638.1">
    <property type="protein sequence ID" value="ENSGALP00010001188.1"/>
    <property type="gene ID" value="ENSGALG00010001157.1"/>
</dbReference>
<keyword evidence="11 12" id="KW-0472">Membrane</keyword>
<evidence type="ECO:0000256" key="2">
    <source>
        <dbReference type="ARBA" id="ARBA00010867"/>
    </source>
</evidence>
<dbReference type="PANTHER" id="PTHR13032:SF6">
    <property type="entry name" value="MITOCHONDRIAL IMPORT INNER MEMBRANE TRANSLOCASE SUBUNIT TIM21"/>
    <property type="match status" value="1"/>
</dbReference>
<evidence type="ECO:0000256" key="12">
    <source>
        <dbReference type="RuleBase" id="RU367142"/>
    </source>
</evidence>
<dbReference type="AlphaFoldDB" id="A0A8V0X1C0"/>
<feature type="region of interest" description="Disordered" evidence="13">
    <location>
        <begin position="68"/>
        <end position="92"/>
    </location>
</feature>
<dbReference type="GO" id="GO:0032981">
    <property type="term" value="P:mitochondrial respiratory chain complex I assembly"/>
    <property type="evidence" value="ECO:0007669"/>
    <property type="project" value="Ensembl"/>
</dbReference>
<keyword evidence="8 12" id="KW-1133">Transmembrane helix</keyword>
<keyword evidence="12" id="KW-0999">Mitochondrion inner membrane</keyword>
<reference evidence="14" key="1">
    <citation type="submission" date="2020-11" db="EMBL/GenBank/DDBJ databases">
        <title>Gallus gallus (Chicken) genome, bGalGal1, GRCg7b, maternal haplotype autosomes + Z &amp; W.</title>
        <authorList>
            <person name="Warren W."/>
            <person name="Formenti G."/>
            <person name="Fedrigo O."/>
            <person name="Haase B."/>
            <person name="Mountcastle J."/>
            <person name="Balacco J."/>
            <person name="Tracey A."/>
            <person name="Schneider V."/>
            <person name="Okimoto R."/>
            <person name="Cheng H."/>
            <person name="Hawken R."/>
            <person name="Howe K."/>
            <person name="Jarvis E.D."/>
        </authorList>
    </citation>
    <scope>NUCLEOTIDE SEQUENCE [LARGE SCALE GENOMIC DNA]</scope>
    <source>
        <strain evidence="14">Broiler</strain>
    </source>
</reference>
<dbReference type="CTD" id="29090"/>
<dbReference type="GeneTree" id="ENSGT00390000011552"/>
<dbReference type="FunFam" id="3.10.450.320:FF:000001">
    <property type="entry name" value="Mitochondrial import inner membrane translocase subunit Tim21"/>
    <property type="match status" value="1"/>
</dbReference>
<evidence type="ECO:0000313" key="14">
    <source>
        <dbReference type="Ensembl" id="ENSGALP00010001188.1"/>
    </source>
</evidence>
<dbReference type="PANTHER" id="PTHR13032">
    <property type="entry name" value="MITOCHONDRIAL IMPORT INNER MEMBRANE TRANSLOCASE SUBUNIT TIM21"/>
    <property type="match status" value="1"/>
</dbReference>
<dbReference type="Pfam" id="PF08294">
    <property type="entry name" value="TIM21"/>
    <property type="match status" value="1"/>
</dbReference>
<evidence type="ECO:0000313" key="15">
    <source>
        <dbReference type="Proteomes" id="UP000000539"/>
    </source>
</evidence>
<sequence>MAGAVVPSRQLSPVAGVGGRSVELQLPGAVRSLSPHTPRDFRNNDGGVQLLASEGQWELLRGGSASLPSSVCAPQRGAEPREKGCGGNSRGAPPLSMLPASLVRGCGRLRAPLGRWLLAGPCVRWRPQPRGGEWAVSPAGLRPGAAICTRAGGLSAGKPGGDGKHVSVRSDQKEETLLSAVERVKEAGRDFTYLIVVLVGIGVTGGLFYVIFKELFSSSSPSKIYGDALEKCRSHPEVIGVFGEPIKGYGEATRRGRRQFVSHIEYVKDGLKHMRLKFYIEGSEPGKQGTVHVEVKENPERGRFDVRYIFVDVDSYPRRTIVVEDNR</sequence>
<dbReference type="GO" id="GO:0005744">
    <property type="term" value="C:TIM23 mitochondrial import inner membrane translocase complex"/>
    <property type="evidence" value="ECO:0000318"/>
    <property type="project" value="GO_Central"/>
</dbReference>
<comment type="subunit">
    <text evidence="12">Component of the TIM23 complex.</text>
</comment>
<dbReference type="GeneID" id="421016"/>
<evidence type="ECO:0000256" key="8">
    <source>
        <dbReference type="ARBA" id="ARBA00022989"/>
    </source>
</evidence>
<dbReference type="OMA" id="FVSHIEY"/>
<evidence type="ECO:0000256" key="7">
    <source>
        <dbReference type="ARBA" id="ARBA00022946"/>
    </source>
</evidence>
<keyword evidence="7" id="KW-0809">Transit peptide</keyword>
<keyword evidence="9 12" id="KW-0811">Translocation</keyword>
<dbReference type="RefSeq" id="XP_040520007.1">
    <property type="nucleotide sequence ID" value="XM_040664073.2"/>
</dbReference>
<comment type="similarity">
    <text evidence="2 12">Belongs to the TIM21 family.</text>
</comment>
<dbReference type="KEGG" id="gga:421016"/>
<dbReference type="InterPro" id="IPR038552">
    <property type="entry name" value="Tim21_IMS_sf"/>
</dbReference>
<evidence type="ECO:0000256" key="4">
    <source>
        <dbReference type="ARBA" id="ARBA00022448"/>
    </source>
</evidence>
<dbReference type="GO" id="GO:0030150">
    <property type="term" value="P:protein import into mitochondrial matrix"/>
    <property type="evidence" value="ECO:0000318"/>
    <property type="project" value="GO_Central"/>
</dbReference>
<evidence type="ECO:0000256" key="11">
    <source>
        <dbReference type="ARBA" id="ARBA00023136"/>
    </source>
</evidence>
<evidence type="ECO:0000256" key="6">
    <source>
        <dbReference type="ARBA" id="ARBA00022927"/>
    </source>
</evidence>
<gene>
    <name evidence="14" type="primary">TIMM21</name>
</gene>
<dbReference type="Proteomes" id="UP000000539">
    <property type="component" value="Chromosome 2"/>
</dbReference>
<dbReference type="RefSeq" id="XP_419102.3">
    <property type="nucleotide sequence ID" value="XM_419102.8"/>
</dbReference>